<evidence type="ECO:0000313" key="3">
    <source>
        <dbReference type="EMBL" id="EGN97964.1"/>
    </source>
</evidence>
<feature type="coiled-coil region" evidence="1">
    <location>
        <begin position="75"/>
        <end position="109"/>
    </location>
</feature>
<dbReference type="EMBL" id="GL945481">
    <property type="protein sequence ID" value="EGN97964.1"/>
    <property type="molecule type" value="Genomic_DNA"/>
</dbReference>
<organism evidence="4">
    <name type="scientific">Serpula lacrymans var. lacrymans (strain S7.3)</name>
    <name type="common">Dry rot fungus</name>
    <dbReference type="NCBI Taxonomy" id="936435"/>
    <lineage>
        <taxon>Eukaryota</taxon>
        <taxon>Fungi</taxon>
        <taxon>Dikarya</taxon>
        <taxon>Basidiomycota</taxon>
        <taxon>Agaricomycotina</taxon>
        <taxon>Agaricomycetes</taxon>
        <taxon>Agaricomycetidae</taxon>
        <taxon>Boletales</taxon>
        <taxon>Coniophorineae</taxon>
        <taxon>Serpulaceae</taxon>
        <taxon>Serpula</taxon>
    </lineage>
</organism>
<gene>
    <name evidence="3" type="ORF">SERLA73DRAFT_74219</name>
</gene>
<keyword evidence="1" id="KW-0175">Coiled coil</keyword>
<proteinExistence type="predicted"/>
<dbReference type="HOGENOM" id="CLU_1533483_0_0_1"/>
<protein>
    <submittedName>
        <fullName evidence="3">Uncharacterized protein</fullName>
    </submittedName>
</protein>
<dbReference type="InParanoid" id="F8Q0Y6"/>
<evidence type="ECO:0000256" key="2">
    <source>
        <dbReference type="SAM" id="MobiDB-lite"/>
    </source>
</evidence>
<name>F8Q0Y6_SERL3</name>
<evidence type="ECO:0000313" key="4">
    <source>
        <dbReference type="Proteomes" id="UP000008063"/>
    </source>
</evidence>
<evidence type="ECO:0000256" key="1">
    <source>
        <dbReference type="SAM" id="Coils"/>
    </source>
</evidence>
<keyword evidence="4" id="KW-1185">Reference proteome</keyword>
<feature type="compositionally biased region" description="Acidic residues" evidence="2">
    <location>
        <begin position="29"/>
        <end position="41"/>
    </location>
</feature>
<dbReference type="Proteomes" id="UP000008063">
    <property type="component" value="Unassembled WGS sequence"/>
</dbReference>
<accession>F8Q0Y6</accession>
<feature type="region of interest" description="Disordered" evidence="2">
    <location>
        <begin position="1"/>
        <end position="58"/>
    </location>
</feature>
<dbReference type="AlphaFoldDB" id="F8Q0Y6"/>
<sequence>MPQHGARRHDGNSDSDEQENFNRVFSSETTDDCDDSEESCDEPGNKKHTFEGQSSNNSHRQDLLALAMPGDGASIAELRKALQATQLHLHEIRNDNRRLKRDNALLKAKQPTRARASAVPKEVIAHDEEIGKLAKKYGIMVDMSWTLQNAMHQHLRKSRRKLENCMNSFPSTSIV</sequence>
<reference evidence="4" key="1">
    <citation type="journal article" date="2011" name="Science">
        <title>The plant cell wall-decomposing machinery underlies the functional diversity of forest fungi.</title>
        <authorList>
            <person name="Eastwood D.C."/>
            <person name="Floudas D."/>
            <person name="Binder M."/>
            <person name="Majcherczyk A."/>
            <person name="Schneider P."/>
            <person name="Aerts A."/>
            <person name="Asiegbu F.O."/>
            <person name="Baker S.E."/>
            <person name="Barry K."/>
            <person name="Bendiksby M."/>
            <person name="Blumentritt M."/>
            <person name="Coutinho P.M."/>
            <person name="Cullen D."/>
            <person name="de Vries R.P."/>
            <person name="Gathman A."/>
            <person name="Goodell B."/>
            <person name="Henrissat B."/>
            <person name="Ihrmark K."/>
            <person name="Kauserud H."/>
            <person name="Kohler A."/>
            <person name="LaButti K."/>
            <person name="Lapidus A."/>
            <person name="Lavin J.L."/>
            <person name="Lee Y.-H."/>
            <person name="Lindquist E."/>
            <person name="Lilly W."/>
            <person name="Lucas S."/>
            <person name="Morin E."/>
            <person name="Murat C."/>
            <person name="Oguiza J.A."/>
            <person name="Park J."/>
            <person name="Pisabarro A.G."/>
            <person name="Riley R."/>
            <person name="Rosling A."/>
            <person name="Salamov A."/>
            <person name="Schmidt O."/>
            <person name="Schmutz J."/>
            <person name="Skrede I."/>
            <person name="Stenlid J."/>
            <person name="Wiebenga A."/>
            <person name="Xie X."/>
            <person name="Kuees U."/>
            <person name="Hibbett D.S."/>
            <person name="Hoffmeister D."/>
            <person name="Hoegberg N."/>
            <person name="Martin F."/>
            <person name="Grigoriev I.V."/>
            <person name="Watkinson S.C."/>
        </authorList>
    </citation>
    <scope>NUCLEOTIDE SEQUENCE [LARGE SCALE GENOMIC DNA]</scope>
    <source>
        <strain evidence="4">strain S7.3</strain>
    </source>
</reference>